<evidence type="ECO:0000256" key="1">
    <source>
        <dbReference type="ARBA" id="ARBA00005384"/>
    </source>
</evidence>
<keyword evidence="6" id="KW-0808">Transferase</keyword>
<evidence type="ECO:0000256" key="3">
    <source>
        <dbReference type="ARBA" id="ARBA00023015"/>
    </source>
</evidence>
<name>A0A849XY20_9FIRM</name>
<dbReference type="Gene3D" id="1.10.10.10">
    <property type="entry name" value="Winged helix-like DNA-binding domain superfamily/Winged helix DNA-binding domain"/>
    <property type="match status" value="1"/>
</dbReference>
<dbReference type="Gene3D" id="3.40.640.10">
    <property type="entry name" value="Type I PLP-dependent aspartate aminotransferase-like (Major domain)"/>
    <property type="match status" value="1"/>
</dbReference>
<dbReference type="EMBL" id="JABWDC010000015">
    <property type="protein sequence ID" value="NUN86083.1"/>
    <property type="molecule type" value="Genomic_DNA"/>
</dbReference>
<reference evidence="6 7" key="1">
    <citation type="submission" date="2020-04" db="EMBL/GenBank/DDBJ databases">
        <authorList>
            <person name="Pieper L."/>
        </authorList>
    </citation>
    <scope>NUCLEOTIDE SEQUENCE [LARGE SCALE GENOMIC DNA]</scope>
    <source>
        <strain evidence="6 7">F22</strain>
    </source>
</reference>
<evidence type="ECO:0000256" key="5">
    <source>
        <dbReference type="ARBA" id="ARBA00023163"/>
    </source>
</evidence>
<dbReference type="InterPro" id="IPR000524">
    <property type="entry name" value="Tscrpt_reg_HTH_GntR"/>
</dbReference>
<dbReference type="InterPro" id="IPR036388">
    <property type="entry name" value="WH-like_DNA-bd_sf"/>
</dbReference>
<dbReference type="InterPro" id="IPR036390">
    <property type="entry name" value="WH_DNA-bd_sf"/>
</dbReference>
<evidence type="ECO:0000313" key="7">
    <source>
        <dbReference type="Proteomes" id="UP000554488"/>
    </source>
</evidence>
<dbReference type="InterPro" id="IPR015424">
    <property type="entry name" value="PyrdxlP-dep_Trfase"/>
</dbReference>
<protein>
    <submittedName>
        <fullName evidence="6">PLP-dependent aminotransferase family protein</fullName>
    </submittedName>
</protein>
<keyword evidence="3" id="KW-0805">Transcription regulation</keyword>
<dbReference type="SMART" id="SM00345">
    <property type="entry name" value="HTH_GNTR"/>
    <property type="match status" value="1"/>
</dbReference>
<keyword evidence="5" id="KW-0804">Transcription</keyword>
<keyword evidence="4" id="KW-0238">DNA-binding</keyword>
<keyword evidence="2" id="KW-0663">Pyridoxal phosphate</keyword>
<evidence type="ECO:0000256" key="4">
    <source>
        <dbReference type="ARBA" id="ARBA00023125"/>
    </source>
</evidence>
<proteinExistence type="inferred from homology"/>
<dbReference type="InterPro" id="IPR051446">
    <property type="entry name" value="HTH_trans_reg/aminotransferase"/>
</dbReference>
<comment type="similarity">
    <text evidence="1">In the C-terminal section; belongs to the class-I pyridoxal-phosphate-dependent aminotransferase family.</text>
</comment>
<accession>A0A849XY20</accession>
<dbReference type="PANTHER" id="PTHR46577">
    <property type="entry name" value="HTH-TYPE TRANSCRIPTIONAL REGULATORY PROTEIN GABR"/>
    <property type="match status" value="1"/>
</dbReference>
<dbReference type="InterPro" id="IPR004839">
    <property type="entry name" value="Aminotransferase_I/II_large"/>
</dbReference>
<sequence>MRVELQNEEHCRYLRVYHYYRNLILSGQMKSETKLPSIRKGANELQMSRTTMENAYMLLAAEGYIVSRPQSGYYVTDIAEKQEEGRKIASRHVRKQENPVVYDFATSNVDKESFRFELWRRYMKSAMRQDERLLSYGEPQGEQEFREVLSEYIQKTRSVICSPDQIVIGAGIQSLLHILCPLNHKKRTVFFRDSEFVQGMTVFEDHNYRIAGSAEEEIGMYYVSPSQMTRFGGVMPIQERLELVGRAEKEHFLIIEDDYNSEFKYFQKPVPSLQGLSGGRNVIYLGTFSKMLLPSIRISYMILPPELMETYEKRKNNYNQTASKAEQIALTQFIRDGHLASQVRKSRKIHLAKAEKLAESIHKVFGDTVNVKIGEAGFMVQIIFSNGTDVKKVAKAARKEGLTFREAEGHTLLLTCAGVESDKYEEAMQILAKCVIIDNMK</sequence>
<dbReference type="CDD" id="cd07377">
    <property type="entry name" value="WHTH_GntR"/>
    <property type="match status" value="1"/>
</dbReference>
<gene>
    <name evidence="6" type="ORF">HUU93_05590</name>
</gene>
<comment type="caution">
    <text evidence="6">The sequence shown here is derived from an EMBL/GenBank/DDBJ whole genome shotgun (WGS) entry which is preliminary data.</text>
</comment>
<dbReference type="GO" id="GO:0003700">
    <property type="term" value="F:DNA-binding transcription factor activity"/>
    <property type="evidence" value="ECO:0007669"/>
    <property type="project" value="InterPro"/>
</dbReference>
<dbReference type="SUPFAM" id="SSF53383">
    <property type="entry name" value="PLP-dependent transferases"/>
    <property type="match status" value="1"/>
</dbReference>
<dbReference type="PROSITE" id="PS50949">
    <property type="entry name" value="HTH_GNTR"/>
    <property type="match status" value="1"/>
</dbReference>
<dbReference type="PANTHER" id="PTHR46577:SF1">
    <property type="entry name" value="HTH-TYPE TRANSCRIPTIONAL REGULATORY PROTEIN GABR"/>
    <property type="match status" value="1"/>
</dbReference>
<evidence type="ECO:0000256" key="2">
    <source>
        <dbReference type="ARBA" id="ARBA00022898"/>
    </source>
</evidence>
<organism evidence="6 7">
    <name type="scientific">Coprococcus comes</name>
    <dbReference type="NCBI Taxonomy" id="410072"/>
    <lineage>
        <taxon>Bacteria</taxon>
        <taxon>Bacillati</taxon>
        <taxon>Bacillota</taxon>
        <taxon>Clostridia</taxon>
        <taxon>Lachnospirales</taxon>
        <taxon>Lachnospiraceae</taxon>
        <taxon>Coprococcus</taxon>
    </lineage>
</organism>
<dbReference type="CDD" id="cd00609">
    <property type="entry name" value="AAT_like"/>
    <property type="match status" value="1"/>
</dbReference>
<dbReference type="RefSeq" id="WP_175305492.1">
    <property type="nucleotide sequence ID" value="NZ_JABWDC010000015.1"/>
</dbReference>
<evidence type="ECO:0000313" key="6">
    <source>
        <dbReference type="EMBL" id="NUN86083.1"/>
    </source>
</evidence>
<dbReference type="GO" id="GO:0008483">
    <property type="term" value="F:transaminase activity"/>
    <property type="evidence" value="ECO:0007669"/>
    <property type="project" value="UniProtKB-KW"/>
</dbReference>
<dbReference type="AlphaFoldDB" id="A0A849XY20"/>
<dbReference type="Pfam" id="PF00392">
    <property type="entry name" value="GntR"/>
    <property type="match status" value="1"/>
</dbReference>
<dbReference type="GO" id="GO:0030170">
    <property type="term" value="F:pyridoxal phosphate binding"/>
    <property type="evidence" value="ECO:0007669"/>
    <property type="project" value="InterPro"/>
</dbReference>
<dbReference type="Pfam" id="PF00155">
    <property type="entry name" value="Aminotran_1_2"/>
    <property type="match status" value="1"/>
</dbReference>
<dbReference type="InterPro" id="IPR015421">
    <property type="entry name" value="PyrdxlP-dep_Trfase_major"/>
</dbReference>
<dbReference type="SUPFAM" id="SSF46785">
    <property type="entry name" value="Winged helix' DNA-binding domain"/>
    <property type="match status" value="1"/>
</dbReference>
<reference evidence="6 7" key="2">
    <citation type="submission" date="2020-07" db="EMBL/GenBank/DDBJ databases">
        <title>Bacterial metabolism rescues the inhibition of intestinal drug absorption by food and drug additives.</title>
        <authorList>
            <person name="Zou L."/>
            <person name="Spanogiannopoulos P."/>
            <person name="Chien H.-C."/>
            <person name="Pieper L.M."/>
            <person name="Cai W."/>
            <person name="Khuri N."/>
            <person name="Pottel J."/>
            <person name="Vora B."/>
            <person name="Ni Z."/>
            <person name="Tsakalozou E."/>
            <person name="Zhang W."/>
            <person name="Shoichet B.K."/>
            <person name="Giacomini K.M."/>
            <person name="Turnbaugh P.J."/>
        </authorList>
    </citation>
    <scope>NUCLEOTIDE SEQUENCE [LARGE SCALE GENOMIC DNA]</scope>
    <source>
        <strain evidence="6 7">F22</strain>
    </source>
</reference>
<dbReference type="GO" id="GO:0003677">
    <property type="term" value="F:DNA binding"/>
    <property type="evidence" value="ECO:0007669"/>
    <property type="project" value="UniProtKB-KW"/>
</dbReference>
<dbReference type="Proteomes" id="UP000554488">
    <property type="component" value="Unassembled WGS sequence"/>
</dbReference>
<keyword evidence="6" id="KW-0032">Aminotransferase</keyword>